<proteinExistence type="predicted"/>
<evidence type="ECO:0000313" key="2">
    <source>
        <dbReference type="Proteomes" id="UP000789920"/>
    </source>
</evidence>
<accession>A0ACA9RSF3</accession>
<name>A0ACA9RSF3_9GLOM</name>
<keyword evidence="2" id="KW-1185">Reference proteome</keyword>
<dbReference type="Proteomes" id="UP000789920">
    <property type="component" value="Unassembled WGS sequence"/>
</dbReference>
<feature type="non-terminal residue" evidence="1">
    <location>
        <position position="1"/>
    </location>
</feature>
<comment type="caution">
    <text evidence="1">The sequence shown here is derived from an EMBL/GenBank/DDBJ whole genome shotgun (WGS) entry which is preliminary data.</text>
</comment>
<dbReference type="EMBL" id="CAJVQC010068268">
    <property type="protein sequence ID" value="CAG8807971.1"/>
    <property type="molecule type" value="Genomic_DNA"/>
</dbReference>
<evidence type="ECO:0000313" key="1">
    <source>
        <dbReference type="EMBL" id="CAG8807971.1"/>
    </source>
</evidence>
<feature type="non-terminal residue" evidence="1">
    <location>
        <position position="194"/>
    </location>
</feature>
<sequence length="194" mass="22508">DSNKLISNLGRIKNNKDVILKENVCKRSGYIRIDLSINSIHISTGIYILVAQENAECKIFPNIGHGSSSWRWIYYEDYIEPDLNKEWEEIEVNSQKFRVSSLGRVQLLNAFCPKEEGKKFVNHIDSDSTNNKVSNLEWCIPRDNIQHAVRLRPQNSWMRQCAVKQIFDNESFQEFSSLTETQRITGIAQSSIRK</sequence>
<protein>
    <submittedName>
        <fullName evidence="1">33304_t:CDS:1</fullName>
    </submittedName>
</protein>
<reference evidence="1" key="1">
    <citation type="submission" date="2021-06" db="EMBL/GenBank/DDBJ databases">
        <authorList>
            <person name="Kallberg Y."/>
            <person name="Tangrot J."/>
            <person name="Rosling A."/>
        </authorList>
    </citation>
    <scope>NUCLEOTIDE SEQUENCE</scope>
    <source>
        <strain evidence="1">MA461A</strain>
    </source>
</reference>
<gene>
    <name evidence="1" type="ORF">RPERSI_LOCUS22502</name>
</gene>
<organism evidence="1 2">
    <name type="scientific">Racocetra persica</name>
    <dbReference type="NCBI Taxonomy" id="160502"/>
    <lineage>
        <taxon>Eukaryota</taxon>
        <taxon>Fungi</taxon>
        <taxon>Fungi incertae sedis</taxon>
        <taxon>Mucoromycota</taxon>
        <taxon>Glomeromycotina</taxon>
        <taxon>Glomeromycetes</taxon>
        <taxon>Diversisporales</taxon>
        <taxon>Gigasporaceae</taxon>
        <taxon>Racocetra</taxon>
    </lineage>
</organism>